<protein>
    <submittedName>
        <fullName evidence="2">Uncharacterized protein</fullName>
    </submittedName>
</protein>
<dbReference type="AlphaFoldDB" id="A0A2H0V1N6"/>
<dbReference type="GO" id="GO:0009143">
    <property type="term" value="P:nucleoside triphosphate catabolic process"/>
    <property type="evidence" value="ECO:0007669"/>
    <property type="project" value="InterPro"/>
</dbReference>
<dbReference type="Gene3D" id="3.90.950.10">
    <property type="match status" value="1"/>
</dbReference>
<dbReference type="InterPro" id="IPR029001">
    <property type="entry name" value="ITPase-like_fam"/>
</dbReference>
<feature type="non-terminal residue" evidence="2">
    <location>
        <position position="1"/>
    </location>
</feature>
<evidence type="ECO:0000313" key="3">
    <source>
        <dbReference type="Proteomes" id="UP000228626"/>
    </source>
</evidence>
<dbReference type="Proteomes" id="UP000228626">
    <property type="component" value="Unassembled WGS sequence"/>
</dbReference>
<dbReference type="SUPFAM" id="SSF52972">
    <property type="entry name" value="ITPase-like"/>
    <property type="match status" value="1"/>
</dbReference>
<gene>
    <name evidence="2" type="ORF">COT99_02985</name>
</gene>
<comment type="caution">
    <text evidence="2">The sequence shown here is derived from an EMBL/GenBank/DDBJ whole genome shotgun (WGS) entry which is preliminary data.</text>
</comment>
<dbReference type="InterPro" id="IPR002637">
    <property type="entry name" value="RdgB/HAM1"/>
</dbReference>
<evidence type="ECO:0000313" key="2">
    <source>
        <dbReference type="EMBL" id="PIR93006.1"/>
    </source>
</evidence>
<sequence>VVMEYPEDKEKEMAEVAAESAKHLSKKLNKPVITEDTGLYFKAYNNFPGGGCDAL</sequence>
<keyword evidence="1" id="KW-0378">Hydrolase</keyword>
<evidence type="ECO:0000256" key="1">
    <source>
        <dbReference type="ARBA" id="ARBA00022801"/>
    </source>
</evidence>
<organism evidence="2 3">
    <name type="scientific">Candidatus Falkowbacteria bacterium CG10_big_fil_rev_8_21_14_0_10_43_10</name>
    <dbReference type="NCBI Taxonomy" id="1974567"/>
    <lineage>
        <taxon>Bacteria</taxon>
        <taxon>Candidatus Falkowiibacteriota</taxon>
    </lineage>
</organism>
<dbReference type="GO" id="GO:0047429">
    <property type="term" value="F:nucleoside triphosphate diphosphatase activity"/>
    <property type="evidence" value="ECO:0007669"/>
    <property type="project" value="InterPro"/>
</dbReference>
<name>A0A2H0V1N6_9BACT</name>
<dbReference type="Pfam" id="PF01725">
    <property type="entry name" value="Ham1p_like"/>
    <property type="match status" value="1"/>
</dbReference>
<proteinExistence type="predicted"/>
<dbReference type="EMBL" id="PFAR01000037">
    <property type="protein sequence ID" value="PIR93006.1"/>
    <property type="molecule type" value="Genomic_DNA"/>
</dbReference>
<accession>A0A2H0V1N6</accession>
<reference evidence="3" key="1">
    <citation type="submission" date="2017-09" db="EMBL/GenBank/DDBJ databases">
        <title>Depth-based differentiation of microbial function through sediment-hosted aquifers and enrichment of novel symbionts in the deep terrestrial subsurface.</title>
        <authorList>
            <person name="Probst A.J."/>
            <person name="Ladd B."/>
            <person name="Jarett J.K."/>
            <person name="Geller-Mcgrath D.E."/>
            <person name="Sieber C.M.K."/>
            <person name="Emerson J.B."/>
            <person name="Anantharaman K."/>
            <person name="Thomas B.C."/>
            <person name="Malmstrom R."/>
            <person name="Stieglmeier M."/>
            <person name="Klingl A."/>
            <person name="Woyke T."/>
            <person name="Ryan C.M."/>
            <person name="Banfield J.F."/>
        </authorList>
    </citation>
    <scope>NUCLEOTIDE SEQUENCE [LARGE SCALE GENOMIC DNA]</scope>
</reference>